<dbReference type="EMBL" id="JAHIBW010000018">
    <property type="protein sequence ID" value="KAG7302426.1"/>
    <property type="molecule type" value="Genomic_DNA"/>
</dbReference>
<dbReference type="Proteomes" id="UP000823941">
    <property type="component" value="Chromosome 18"/>
</dbReference>
<organism evidence="2 3">
    <name type="scientific">Plutella xylostella</name>
    <name type="common">Diamondback moth</name>
    <name type="synonym">Plutella maculipennis</name>
    <dbReference type="NCBI Taxonomy" id="51655"/>
    <lineage>
        <taxon>Eukaryota</taxon>
        <taxon>Metazoa</taxon>
        <taxon>Ecdysozoa</taxon>
        <taxon>Arthropoda</taxon>
        <taxon>Hexapoda</taxon>
        <taxon>Insecta</taxon>
        <taxon>Pterygota</taxon>
        <taxon>Neoptera</taxon>
        <taxon>Endopterygota</taxon>
        <taxon>Lepidoptera</taxon>
        <taxon>Glossata</taxon>
        <taxon>Ditrysia</taxon>
        <taxon>Yponomeutoidea</taxon>
        <taxon>Plutellidae</taxon>
        <taxon>Plutella</taxon>
    </lineage>
</organism>
<protein>
    <submittedName>
        <fullName evidence="2">Uncharacterized protein</fullName>
    </submittedName>
</protein>
<evidence type="ECO:0000256" key="1">
    <source>
        <dbReference type="SAM" id="MobiDB-lite"/>
    </source>
</evidence>
<comment type="caution">
    <text evidence="2">The sequence shown here is derived from an EMBL/GenBank/DDBJ whole genome shotgun (WGS) entry which is preliminary data.</text>
</comment>
<gene>
    <name evidence="2" type="ORF">JYU34_013959</name>
</gene>
<proteinExistence type="predicted"/>
<keyword evidence="3" id="KW-1185">Reference proteome</keyword>
<evidence type="ECO:0000313" key="3">
    <source>
        <dbReference type="Proteomes" id="UP000823941"/>
    </source>
</evidence>
<reference evidence="2 3" key="1">
    <citation type="submission" date="2021-06" db="EMBL/GenBank/DDBJ databases">
        <title>A haploid diamondback moth (Plutella xylostella L.) genome assembly resolves 31 chromosomes and identifies a diamide resistance mutation.</title>
        <authorList>
            <person name="Ward C.M."/>
            <person name="Perry K.D."/>
            <person name="Baker G."/>
            <person name="Powis K."/>
            <person name="Heckel D.G."/>
            <person name="Baxter S.W."/>
        </authorList>
    </citation>
    <scope>NUCLEOTIDE SEQUENCE [LARGE SCALE GENOMIC DNA]</scope>
    <source>
        <strain evidence="2 3">LV</strain>
        <tissue evidence="2">Single pupa</tissue>
    </source>
</reference>
<accession>A0ABQ7QB26</accession>
<feature type="region of interest" description="Disordered" evidence="1">
    <location>
        <begin position="20"/>
        <end position="52"/>
    </location>
</feature>
<evidence type="ECO:0000313" key="2">
    <source>
        <dbReference type="EMBL" id="KAG7302426.1"/>
    </source>
</evidence>
<name>A0ABQ7QB26_PLUXY</name>
<sequence length="52" mass="5497">MHLQFGIAGIKWEEYPFSSSASTCCGSGPRGHGARSPAPAATVSRRFSDVLD</sequence>